<dbReference type="SMART" id="SM00849">
    <property type="entry name" value="Lactamase_B"/>
    <property type="match status" value="1"/>
</dbReference>
<evidence type="ECO:0000313" key="4">
    <source>
        <dbReference type="Proteomes" id="UP000240638"/>
    </source>
</evidence>
<dbReference type="AlphaFoldDB" id="A0A2T3XLY2"/>
<evidence type="ECO:0000259" key="2">
    <source>
        <dbReference type="SMART" id="SM00849"/>
    </source>
</evidence>
<dbReference type="PANTHER" id="PTHR42951:SF4">
    <property type="entry name" value="ACYL-COENZYME A THIOESTERASE MBLAC2"/>
    <property type="match status" value="1"/>
</dbReference>
<dbReference type="SUPFAM" id="SSF56281">
    <property type="entry name" value="Metallo-hydrolase/oxidoreductase"/>
    <property type="match status" value="1"/>
</dbReference>
<gene>
    <name evidence="3" type="ORF">C9I57_27600</name>
</gene>
<dbReference type="EMBL" id="PYUC01000018">
    <property type="protein sequence ID" value="PTB17457.1"/>
    <property type="molecule type" value="Genomic_DNA"/>
</dbReference>
<evidence type="ECO:0000256" key="1">
    <source>
        <dbReference type="ARBA" id="ARBA00005250"/>
    </source>
</evidence>
<dbReference type="GO" id="GO:0016787">
    <property type="term" value="F:hydrolase activity"/>
    <property type="evidence" value="ECO:0007669"/>
    <property type="project" value="UniProtKB-KW"/>
</dbReference>
<proteinExistence type="inferred from homology"/>
<dbReference type="PANTHER" id="PTHR42951">
    <property type="entry name" value="METALLO-BETA-LACTAMASE DOMAIN-CONTAINING"/>
    <property type="match status" value="1"/>
</dbReference>
<dbReference type="CDD" id="cd16282">
    <property type="entry name" value="metallo-hydrolase-like_MBL-fold"/>
    <property type="match status" value="1"/>
</dbReference>
<reference evidence="3 4" key="1">
    <citation type="submission" date="2018-03" db="EMBL/GenBank/DDBJ databases">
        <title>Whole genome analyses suggest that Burkholderia sensu lato contains two further novel genera in the rhizoxinica-symbiotica group Mycetohabitans gen. nov., and Trinickia gen. nov.: implications for the evolution of diazotrophy and nodulation in the Burkholderiaceae.</title>
        <authorList>
            <person name="Estrada De Los Santos P."/>
            <person name="Palmer M."/>
            <person name="Chavez-Ramirez B."/>
            <person name="Steenkamp E.T."/>
            <person name="Hirsch A.M."/>
            <person name="Manyaka P."/>
            <person name="Maluk M."/>
            <person name="Lafos M."/>
            <person name="Crook M."/>
            <person name="Gross E."/>
            <person name="Simon M.F."/>
            <person name="Bueno Dos Reis Junior F."/>
            <person name="Poole P.S."/>
            <person name="Venter S.N."/>
            <person name="James E.K."/>
        </authorList>
    </citation>
    <scope>NUCLEOTIDE SEQUENCE [LARGE SCALE GENOMIC DNA]</scope>
    <source>
        <strain evidence="3 4">JPY-366</strain>
    </source>
</reference>
<dbReference type="GO" id="GO:0017001">
    <property type="term" value="P:antibiotic catabolic process"/>
    <property type="evidence" value="ECO:0007669"/>
    <property type="project" value="UniProtKB-ARBA"/>
</dbReference>
<feature type="domain" description="Metallo-beta-lactamase" evidence="2">
    <location>
        <begin position="114"/>
        <end position="299"/>
    </location>
</feature>
<dbReference type="InterPro" id="IPR050855">
    <property type="entry name" value="NDM-1-like"/>
</dbReference>
<dbReference type="InterPro" id="IPR001279">
    <property type="entry name" value="Metallo-B-lactamas"/>
</dbReference>
<accession>A0A2T3XLY2</accession>
<dbReference type="Pfam" id="PF00753">
    <property type="entry name" value="Lactamase_B"/>
    <property type="match status" value="1"/>
</dbReference>
<sequence>MDEGPQTRPARSRSALGKYGARASLAGEWATRAMLALLAAFLLLASPLGVAQAPIAIDRVASATAPALENAAGIAALPAVATEQDIPRPLQVAPGVYAMLGNGDAVAPRNHGIVANSGFLVGTSGVVVIDTGSSYRFGRAMIEAIHRVTPLPIELVILTHQAPEFVFGASAFRDAGVPILAHRRTAELIRERCSICLANLRRTLGEDEMSGSRVTVPDRTIDGTTRIEAGGRAIELLNFGVAATPGDLAVRDERTGVLFAGALVSIGRIPELRNESIPGWIAALDRLGALEVTKVVPGFGPVVGPERIGATGEYLRELDASVRREYASGRGLVSARERAETPHFRTWKLYSTVHPQNVQRVYLELEHQ</sequence>
<dbReference type="InterPro" id="IPR036866">
    <property type="entry name" value="RibonucZ/Hydroxyglut_hydro"/>
</dbReference>
<comment type="similarity">
    <text evidence="1">Belongs to the metallo-beta-lactamase superfamily. Class-B beta-lactamase family.</text>
</comment>
<name>A0A2T3XLY2_9BURK</name>
<keyword evidence="3" id="KW-0378">Hydrolase</keyword>
<comment type="caution">
    <text evidence="3">The sequence shown here is derived from an EMBL/GenBank/DDBJ whole genome shotgun (WGS) entry which is preliminary data.</text>
</comment>
<organism evidence="3 4">
    <name type="scientific">Trinickia symbiotica</name>
    <dbReference type="NCBI Taxonomy" id="863227"/>
    <lineage>
        <taxon>Bacteria</taxon>
        <taxon>Pseudomonadati</taxon>
        <taxon>Pseudomonadota</taxon>
        <taxon>Betaproteobacteria</taxon>
        <taxon>Burkholderiales</taxon>
        <taxon>Burkholderiaceae</taxon>
        <taxon>Trinickia</taxon>
    </lineage>
</organism>
<dbReference type="Gene3D" id="3.60.15.10">
    <property type="entry name" value="Ribonuclease Z/Hydroxyacylglutathione hydrolase-like"/>
    <property type="match status" value="1"/>
</dbReference>
<protein>
    <submittedName>
        <fullName evidence="3">MBL fold metallo-hydrolase</fullName>
    </submittedName>
</protein>
<dbReference type="Proteomes" id="UP000240638">
    <property type="component" value="Unassembled WGS sequence"/>
</dbReference>
<evidence type="ECO:0000313" key="3">
    <source>
        <dbReference type="EMBL" id="PTB17457.1"/>
    </source>
</evidence>